<feature type="transmembrane region" description="Helical" evidence="4">
    <location>
        <begin position="160"/>
        <end position="177"/>
    </location>
</feature>
<dbReference type="CDD" id="cd06174">
    <property type="entry name" value="MFS"/>
    <property type="match status" value="1"/>
</dbReference>
<feature type="transmembrane region" description="Helical" evidence="4">
    <location>
        <begin position="66"/>
        <end position="89"/>
    </location>
</feature>
<reference evidence="5 6" key="1">
    <citation type="submission" date="2017-08" db="EMBL/GenBank/DDBJ databases">
        <title>Infants hospitalized years apart are colonized by the same room-sourced microbial strains.</title>
        <authorList>
            <person name="Brooks B."/>
            <person name="Olm M.R."/>
            <person name="Firek B.A."/>
            <person name="Baker R."/>
            <person name="Thomas B.C."/>
            <person name="Morowitz M.J."/>
            <person name="Banfield J.F."/>
        </authorList>
    </citation>
    <scope>NUCLEOTIDE SEQUENCE [LARGE SCALE GENOMIC DNA]</scope>
    <source>
        <strain evidence="5">S2_006_000_R2_64</strain>
    </source>
</reference>
<dbReference type="Gene3D" id="1.20.1250.20">
    <property type="entry name" value="MFS general substrate transporter like domains"/>
    <property type="match status" value="1"/>
</dbReference>
<evidence type="ECO:0000313" key="6">
    <source>
        <dbReference type="Proteomes" id="UP000249739"/>
    </source>
</evidence>
<proteinExistence type="predicted"/>
<evidence type="ECO:0000256" key="2">
    <source>
        <dbReference type="ARBA" id="ARBA00022989"/>
    </source>
</evidence>
<feature type="transmembrane region" description="Helical" evidence="4">
    <location>
        <begin position="7"/>
        <end position="26"/>
    </location>
</feature>
<feature type="transmembrane region" description="Helical" evidence="4">
    <location>
        <begin position="335"/>
        <end position="353"/>
    </location>
</feature>
<dbReference type="PANTHER" id="PTHR23530:SF1">
    <property type="entry name" value="PERMEASE, MAJOR FACILITATOR SUPERFAMILY-RELATED"/>
    <property type="match status" value="1"/>
</dbReference>
<feature type="transmembrane region" description="Helical" evidence="4">
    <location>
        <begin position="298"/>
        <end position="315"/>
    </location>
</feature>
<gene>
    <name evidence="5" type="ORF">DI586_02880</name>
</gene>
<dbReference type="GO" id="GO:0022857">
    <property type="term" value="F:transmembrane transporter activity"/>
    <property type="evidence" value="ECO:0007669"/>
    <property type="project" value="InterPro"/>
</dbReference>
<feature type="transmembrane region" description="Helical" evidence="4">
    <location>
        <begin position="273"/>
        <end position="292"/>
    </location>
</feature>
<dbReference type="EMBL" id="QFOT01000018">
    <property type="protein sequence ID" value="PZP56677.1"/>
    <property type="molecule type" value="Genomic_DNA"/>
</dbReference>
<sequence length="392" mass="43326">MKLKLFYAYTFLINTVFILPIIVPFYRDELGLTFHDFLIAEALFAFVVIALEVPSGWFADVMGRKITIVIASISGIIGYTLIMTASGFWQATLGQAVIGIAVSFHSGTLSAMLYDTLLSAGREDEYRQREGFRHGLGLYAVAFGCAMGGILYQWNHYLPWILEVVCLCASLVIALCMKEPERHKQEVQKNPLHDMFVTMRYALHGHKDIGALIGLTALIFGSTKIFLWAQQPYYAALQIPESVYGFLLGGAMLLGGAAGHFGHFILREWQGLAVVKILLLVVVSICCISAAALSYPGFAVLTLGSVIWGFGWPRIQETINHAVSSERRATILSTASLMISLTFIPLSLLLGWIEENHDITLALLIHGTIIALLGGIFVTWLKSRKYLMIDTN</sequence>
<dbReference type="PANTHER" id="PTHR23530">
    <property type="entry name" value="TRANSPORT PROTEIN-RELATED"/>
    <property type="match status" value="1"/>
</dbReference>
<accession>A0A2W5FS81</accession>
<feature type="transmembrane region" description="Helical" evidence="4">
    <location>
        <begin position="359"/>
        <end position="381"/>
    </location>
</feature>
<feature type="transmembrane region" description="Helical" evidence="4">
    <location>
        <begin position="38"/>
        <end position="59"/>
    </location>
</feature>
<evidence type="ECO:0000313" key="5">
    <source>
        <dbReference type="EMBL" id="PZP56677.1"/>
    </source>
</evidence>
<keyword evidence="3 4" id="KW-0472">Membrane</keyword>
<feature type="transmembrane region" description="Helical" evidence="4">
    <location>
        <begin position="135"/>
        <end position="154"/>
    </location>
</feature>
<dbReference type="InterPro" id="IPR036259">
    <property type="entry name" value="MFS_trans_sf"/>
</dbReference>
<feature type="transmembrane region" description="Helical" evidence="4">
    <location>
        <begin position="242"/>
        <end position="266"/>
    </location>
</feature>
<dbReference type="SUPFAM" id="SSF103473">
    <property type="entry name" value="MFS general substrate transporter"/>
    <property type="match status" value="1"/>
</dbReference>
<name>A0A2W5FS81_9BACT</name>
<keyword evidence="2 4" id="KW-1133">Transmembrane helix</keyword>
<keyword evidence="1 4" id="KW-0812">Transmembrane</keyword>
<dbReference type="InterPro" id="IPR011701">
    <property type="entry name" value="MFS"/>
</dbReference>
<feature type="transmembrane region" description="Helical" evidence="4">
    <location>
        <begin position="95"/>
        <end position="114"/>
    </location>
</feature>
<feature type="transmembrane region" description="Helical" evidence="4">
    <location>
        <begin position="209"/>
        <end position="230"/>
    </location>
</feature>
<evidence type="ECO:0000256" key="1">
    <source>
        <dbReference type="ARBA" id="ARBA00022692"/>
    </source>
</evidence>
<dbReference type="Pfam" id="PF07690">
    <property type="entry name" value="MFS_1"/>
    <property type="match status" value="1"/>
</dbReference>
<dbReference type="AlphaFoldDB" id="A0A2W5FS81"/>
<organism evidence="5 6">
    <name type="scientific">Micavibrio aeruginosavorus</name>
    <dbReference type="NCBI Taxonomy" id="349221"/>
    <lineage>
        <taxon>Bacteria</taxon>
        <taxon>Pseudomonadati</taxon>
        <taxon>Bdellovibrionota</taxon>
        <taxon>Bdellovibrionia</taxon>
        <taxon>Bdellovibrionales</taxon>
        <taxon>Pseudobdellovibrionaceae</taxon>
        <taxon>Micavibrio</taxon>
    </lineage>
</organism>
<comment type="caution">
    <text evidence="5">The sequence shown here is derived from an EMBL/GenBank/DDBJ whole genome shotgun (WGS) entry which is preliminary data.</text>
</comment>
<dbReference type="InterPro" id="IPR053160">
    <property type="entry name" value="MFS_DHA3_Transporter"/>
</dbReference>
<evidence type="ECO:0000256" key="4">
    <source>
        <dbReference type="SAM" id="Phobius"/>
    </source>
</evidence>
<dbReference type="Proteomes" id="UP000249739">
    <property type="component" value="Unassembled WGS sequence"/>
</dbReference>
<evidence type="ECO:0000256" key="3">
    <source>
        <dbReference type="ARBA" id="ARBA00023136"/>
    </source>
</evidence>
<protein>
    <submittedName>
        <fullName evidence="5">MFS transporter</fullName>
    </submittedName>
</protein>